<keyword evidence="3 4" id="KW-0949">S-adenosyl-L-methionine</keyword>
<dbReference type="Proteomes" id="UP001303889">
    <property type="component" value="Unassembled WGS sequence"/>
</dbReference>
<evidence type="ECO:0000256" key="4">
    <source>
        <dbReference type="PROSITE-ProRule" id="PRU00914"/>
    </source>
</evidence>
<evidence type="ECO:0000256" key="3">
    <source>
        <dbReference type="ARBA" id="ARBA00022691"/>
    </source>
</evidence>
<dbReference type="PANTHER" id="PTHR44068:SF11">
    <property type="entry name" value="GERANYL DIPHOSPHATE 2-C-METHYLTRANSFERASE"/>
    <property type="match status" value="1"/>
</dbReference>
<proteinExistence type="inferred from homology"/>
<accession>A0AAN6MB80</accession>
<dbReference type="GO" id="GO:0008168">
    <property type="term" value="F:methyltransferase activity"/>
    <property type="evidence" value="ECO:0007669"/>
    <property type="project" value="UniProtKB-KW"/>
</dbReference>
<comment type="caution">
    <text evidence="5">The sequence shown here is derived from an EMBL/GenBank/DDBJ whole genome shotgun (WGS) entry which is preliminary data.</text>
</comment>
<dbReference type="InterPro" id="IPR025774">
    <property type="entry name" value="PiNMT-like"/>
</dbReference>
<dbReference type="PROSITE" id="PS51581">
    <property type="entry name" value="SAM_GTMT"/>
    <property type="match status" value="1"/>
</dbReference>
<feature type="region of interest" description="SAM motif III" evidence="4">
    <location>
        <begin position="234"/>
        <end position="243"/>
    </location>
</feature>
<dbReference type="PANTHER" id="PTHR44068">
    <property type="entry name" value="ZGC:194242"/>
    <property type="match status" value="1"/>
</dbReference>
<comment type="similarity">
    <text evidence="4">Belongs to the class I-like SAM-binding methyltransferase superfamily. gTMT family.</text>
</comment>
<dbReference type="InterPro" id="IPR050447">
    <property type="entry name" value="Erg6_SMT_methyltransf"/>
</dbReference>
<sequence>MSAQAAPSDEPTTLSTQYDTPLGLAHTTMQALKDRIKLHYDLASDYYLNLWGEHIHHGYWPTPASKASESKETAQLNLIHLLLDIANLSPPSTAGAPATSQPLRILDVGCGIGGTSRYLATALGAAVHGITISGKQVLIAERLSRSAAAAPNSTTTEATPADEPSPVIPLGLKGGSVRFTELDAEKMGSYFSSSSSSSGGGEGGEGEGFDVVWISEALSHFPDKALFFRNAQALLRKGGKLVLADWFKAEGLGEGEFAADVKPIEDGMLLPPLRTQQEYVDMATAAGLGVLSAPKDISADVSKTWDISWSLVQNPSLWAFAFSQGRDGIAFLQAFRAMRRGYANGSFRYAVMSFVKE</sequence>
<reference evidence="5" key="1">
    <citation type="journal article" date="2023" name="Mol. Phylogenet. Evol.">
        <title>Genome-scale phylogeny and comparative genomics of the fungal order Sordariales.</title>
        <authorList>
            <person name="Hensen N."/>
            <person name="Bonometti L."/>
            <person name="Westerberg I."/>
            <person name="Brannstrom I.O."/>
            <person name="Guillou S."/>
            <person name="Cros-Aarteil S."/>
            <person name="Calhoun S."/>
            <person name="Haridas S."/>
            <person name="Kuo A."/>
            <person name="Mondo S."/>
            <person name="Pangilinan J."/>
            <person name="Riley R."/>
            <person name="LaButti K."/>
            <person name="Andreopoulos B."/>
            <person name="Lipzen A."/>
            <person name="Chen C."/>
            <person name="Yan M."/>
            <person name="Daum C."/>
            <person name="Ng V."/>
            <person name="Clum A."/>
            <person name="Steindorff A."/>
            <person name="Ohm R.A."/>
            <person name="Martin F."/>
            <person name="Silar P."/>
            <person name="Natvig D.O."/>
            <person name="Lalanne C."/>
            <person name="Gautier V."/>
            <person name="Ament-Velasquez S.L."/>
            <person name="Kruys A."/>
            <person name="Hutchinson M.I."/>
            <person name="Powell A.J."/>
            <person name="Barry K."/>
            <person name="Miller A.N."/>
            <person name="Grigoriev I.V."/>
            <person name="Debuchy R."/>
            <person name="Gladieux P."/>
            <person name="Hiltunen Thoren M."/>
            <person name="Johannesson H."/>
        </authorList>
    </citation>
    <scope>NUCLEOTIDE SEQUENCE</scope>
    <source>
        <strain evidence="5">CBS 103.79</strain>
    </source>
</reference>
<reference evidence="5" key="2">
    <citation type="submission" date="2023-05" db="EMBL/GenBank/DDBJ databases">
        <authorList>
            <consortium name="Lawrence Berkeley National Laboratory"/>
            <person name="Steindorff A."/>
            <person name="Hensen N."/>
            <person name="Bonometti L."/>
            <person name="Westerberg I."/>
            <person name="Brannstrom I.O."/>
            <person name="Guillou S."/>
            <person name="Cros-Aarteil S."/>
            <person name="Calhoun S."/>
            <person name="Haridas S."/>
            <person name="Kuo A."/>
            <person name="Mondo S."/>
            <person name="Pangilinan J."/>
            <person name="Riley R."/>
            <person name="Labutti K."/>
            <person name="Andreopoulos B."/>
            <person name="Lipzen A."/>
            <person name="Chen C."/>
            <person name="Yanf M."/>
            <person name="Daum C."/>
            <person name="Ng V."/>
            <person name="Clum A."/>
            <person name="Ohm R."/>
            <person name="Martin F."/>
            <person name="Silar P."/>
            <person name="Natvig D."/>
            <person name="Lalanne C."/>
            <person name="Gautier V."/>
            <person name="Ament-Velasquez S.L."/>
            <person name="Kruys A."/>
            <person name="Hutchinson M.I."/>
            <person name="Powell A.J."/>
            <person name="Barry K."/>
            <person name="Miller A.N."/>
            <person name="Grigoriev I.V."/>
            <person name="Debuchy R."/>
            <person name="Gladieux P."/>
            <person name="Thoren M.H."/>
            <person name="Johannesson H."/>
        </authorList>
    </citation>
    <scope>NUCLEOTIDE SEQUENCE</scope>
    <source>
        <strain evidence="5">CBS 103.79</strain>
    </source>
</reference>
<protein>
    <submittedName>
        <fullName evidence="5">S-adenosyl-L-methionine-dependent methyltransferase</fullName>
    </submittedName>
</protein>
<dbReference type="EMBL" id="MU856131">
    <property type="protein sequence ID" value="KAK3897555.1"/>
    <property type="molecule type" value="Genomic_DNA"/>
</dbReference>
<feature type="region of interest" description="SAM motif I" evidence="4">
    <location>
        <begin position="105"/>
        <end position="114"/>
    </location>
</feature>
<dbReference type="Gene3D" id="3.40.50.150">
    <property type="entry name" value="Vaccinia Virus protein VP39"/>
    <property type="match status" value="1"/>
</dbReference>
<gene>
    <name evidence="5" type="ORF">C8A05DRAFT_47880</name>
</gene>
<dbReference type="AlphaFoldDB" id="A0AAN6MB80"/>
<keyword evidence="6" id="KW-1185">Reference proteome</keyword>
<dbReference type="SUPFAM" id="SSF53335">
    <property type="entry name" value="S-adenosyl-L-methionine-dependent methyltransferases"/>
    <property type="match status" value="1"/>
</dbReference>
<comment type="caution">
    <text evidence="4">Lacks conserved residue(s) required for the propagation of feature annotation.</text>
</comment>
<keyword evidence="2 4" id="KW-0808">Transferase</keyword>
<dbReference type="Pfam" id="PF13489">
    <property type="entry name" value="Methyltransf_23"/>
    <property type="match status" value="1"/>
</dbReference>
<dbReference type="InterPro" id="IPR029063">
    <property type="entry name" value="SAM-dependent_MTases_sf"/>
</dbReference>
<evidence type="ECO:0000256" key="1">
    <source>
        <dbReference type="ARBA" id="ARBA00022603"/>
    </source>
</evidence>
<dbReference type="GO" id="GO:0032259">
    <property type="term" value="P:methylation"/>
    <property type="evidence" value="ECO:0007669"/>
    <property type="project" value="UniProtKB-UniRule"/>
</dbReference>
<dbReference type="CDD" id="cd02440">
    <property type="entry name" value="AdoMet_MTases"/>
    <property type="match status" value="1"/>
</dbReference>
<evidence type="ECO:0000256" key="2">
    <source>
        <dbReference type="ARBA" id="ARBA00022679"/>
    </source>
</evidence>
<evidence type="ECO:0000313" key="6">
    <source>
        <dbReference type="Proteomes" id="UP001303889"/>
    </source>
</evidence>
<name>A0AAN6MB80_9PEZI</name>
<evidence type="ECO:0000313" key="5">
    <source>
        <dbReference type="EMBL" id="KAK3897555.1"/>
    </source>
</evidence>
<keyword evidence="1 4" id="KW-0489">Methyltransferase</keyword>
<organism evidence="5 6">
    <name type="scientific">Staphylotrichum tortipilum</name>
    <dbReference type="NCBI Taxonomy" id="2831512"/>
    <lineage>
        <taxon>Eukaryota</taxon>
        <taxon>Fungi</taxon>
        <taxon>Dikarya</taxon>
        <taxon>Ascomycota</taxon>
        <taxon>Pezizomycotina</taxon>
        <taxon>Sordariomycetes</taxon>
        <taxon>Sordariomycetidae</taxon>
        <taxon>Sordariales</taxon>
        <taxon>Chaetomiaceae</taxon>
        <taxon>Staphylotrichum</taxon>
    </lineage>
</organism>